<comment type="caution">
    <text evidence="2">The sequence shown here is derived from an EMBL/GenBank/DDBJ whole genome shotgun (WGS) entry which is preliminary data.</text>
</comment>
<gene>
    <name evidence="2" type="ORF">ACFS5P_05410</name>
</gene>
<accession>A0ABW5ZEC2</accession>
<organism evidence="2 3">
    <name type="scientific">Jeotgalibacillus terrae</name>
    <dbReference type="NCBI Taxonomy" id="587735"/>
    <lineage>
        <taxon>Bacteria</taxon>
        <taxon>Bacillati</taxon>
        <taxon>Bacillota</taxon>
        <taxon>Bacilli</taxon>
        <taxon>Bacillales</taxon>
        <taxon>Caryophanaceae</taxon>
        <taxon>Jeotgalibacillus</taxon>
    </lineage>
</organism>
<dbReference type="Pfam" id="PF06114">
    <property type="entry name" value="Peptidase_M78"/>
    <property type="match status" value="1"/>
</dbReference>
<sequence>MDQYPELVIEEDKHMHPKLPGVIVDNYIAINKNRSLYEKHFILAEEIGHYLTTAGDITKLNTLPKLKAEIIARRWGYEKILSLDDLVSCYEKKHLTAEDVSHDFEIELNDLKTILDYYFDRYGPSVRHKEYIINFDPFIVIDINSLEGGEYL</sequence>
<evidence type="ECO:0000259" key="1">
    <source>
        <dbReference type="Pfam" id="PF06114"/>
    </source>
</evidence>
<dbReference type="Proteomes" id="UP001597561">
    <property type="component" value="Unassembled WGS sequence"/>
</dbReference>
<evidence type="ECO:0000313" key="2">
    <source>
        <dbReference type="EMBL" id="MFD2911304.1"/>
    </source>
</evidence>
<dbReference type="InterPro" id="IPR010359">
    <property type="entry name" value="IrrE_HExxH"/>
</dbReference>
<reference evidence="3" key="1">
    <citation type="journal article" date="2019" name="Int. J. Syst. Evol. Microbiol.">
        <title>The Global Catalogue of Microorganisms (GCM) 10K type strain sequencing project: providing services to taxonomists for standard genome sequencing and annotation.</title>
        <authorList>
            <consortium name="The Broad Institute Genomics Platform"/>
            <consortium name="The Broad Institute Genome Sequencing Center for Infectious Disease"/>
            <person name="Wu L."/>
            <person name="Ma J."/>
        </authorList>
    </citation>
    <scope>NUCLEOTIDE SEQUENCE [LARGE SCALE GENOMIC DNA]</scope>
    <source>
        <strain evidence="3">KCTC 13528</strain>
    </source>
</reference>
<dbReference type="RefSeq" id="WP_204727929.1">
    <property type="nucleotide sequence ID" value="NZ_JAFBDK010000001.1"/>
</dbReference>
<feature type="domain" description="IrrE N-terminal-like" evidence="1">
    <location>
        <begin position="25"/>
        <end position="106"/>
    </location>
</feature>
<proteinExistence type="predicted"/>
<protein>
    <submittedName>
        <fullName evidence="2">ImmA/IrrE family metallo-endopeptidase</fullName>
    </submittedName>
</protein>
<dbReference type="EMBL" id="JBHUPG010000008">
    <property type="protein sequence ID" value="MFD2911304.1"/>
    <property type="molecule type" value="Genomic_DNA"/>
</dbReference>
<keyword evidence="3" id="KW-1185">Reference proteome</keyword>
<evidence type="ECO:0000313" key="3">
    <source>
        <dbReference type="Proteomes" id="UP001597561"/>
    </source>
</evidence>
<name>A0ABW5ZEC2_9BACL</name>